<dbReference type="GO" id="GO:0016787">
    <property type="term" value="F:hydrolase activity"/>
    <property type="evidence" value="ECO:0007669"/>
    <property type="project" value="UniProtKB-KW"/>
</dbReference>
<dbReference type="GO" id="GO:0005509">
    <property type="term" value="F:calcium ion binding"/>
    <property type="evidence" value="ECO:0007669"/>
    <property type="project" value="InterPro"/>
</dbReference>
<keyword evidence="4" id="KW-0325">Glycoprotein</keyword>
<dbReference type="SUPFAM" id="SSF51120">
    <property type="entry name" value="beta-Roll"/>
    <property type="match status" value="1"/>
</dbReference>
<dbReference type="InterPro" id="IPR011049">
    <property type="entry name" value="Serralysin-like_metalloprot_C"/>
</dbReference>
<evidence type="ECO:0000256" key="4">
    <source>
        <dbReference type="ARBA" id="ARBA00023180"/>
    </source>
</evidence>
<dbReference type="InterPro" id="IPR001343">
    <property type="entry name" value="Hemolysn_Ca-bd"/>
</dbReference>
<protein>
    <recommendedName>
        <fullName evidence="7">FG-GAP repeat protein</fullName>
    </recommendedName>
</protein>
<dbReference type="Gene3D" id="2.130.10.130">
    <property type="entry name" value="Integrin alpha, N-terminal"/>
    <property type="match status" value="11"/>
</dbReference>
<dbReference type="PRINTS" id="PR01185">
    <property type="entry name" value="INTEGRINA"/>
</dbReference>
<dbReference type="SUPFAM" id="SSF69318">
    <property type="entry name" value="Integrin alpha N-terminal domain"/>
    <property type="match status" value="5"/>
</dbReference>
<dbReference type="PANTHER" id="PTHR23221">
    <property type="entry name" value="GLYCOSYLPHOSPHATIDYLINOSITOL PHOSPHOLIPASE D"/>
    <property type="match status" value="1"/>
</dbReference>
<dbReference type="GO" id="GO:0007155">
    <property type="term" value="P:cell adhesion"/>
    <property type="evidence" value="ECO:0007669"/>
    <property type="project" value="InterPro"/>
</dbReference>
<dbReference type="PANTHER" id="PTHR23221:SF7">
    <property type="entry name" value="PHOSPHATIDYLINOSITOL-GLYCAN-SPECIFIC PHOSPHOLIPASE D"/>
    <property type="match status" value="1"/>
</dbReference>
<evidence type="ECO:0000256" key="3">
    <source>
        <dbReference type="ARBA" id="ARBA00022801"/>
    </source>
</evidence>
<keyword evidence="2" id="KW-0677">Repeat</keyword>
<dbReference type="InterPro" id="IPR018511">
    <property type="entry name" value="Hemolysin-typ_Ca-bd_CS"/>
</dbReference>
<dbReference type="PROSITE" id="PS00330">
    <property type="entry name" value="HEMOLYSIN_CALCIUM"/>
    <property type="match status" value="3"/>
</dbReference>
<dbReference type="Pfam" id="PF00353">
    <property type="entry name" value="HemolysinCabind"/>
    <property type="match status" value="3"/>
</dbReference>
<evidence type="ECO:0000313" key="5">
    <source>
        <dbReference type="EMBL" id="TQV79645.1"/>
    </source>
</evidence>
<evidence type="ECO:0008006" key="7">
    <source>
        <dbReference type="Google" id="ProtNLM"/>
    </source>
</evidence>
<accession>A0A545TQZ8</accession>
<keyword evidence="1" id="KW-0732">Signal</keyword>
<reference evidence="5 6" key="1">
    <citation type="submission" date="2019-06" db="EMBL/GenBank/DDBJ databases">
        <title>Whole genome sequence for Rhodospirillaceae sp. R148.</title>
        <authorList>
            <person name="Wang G."/>
        </authorList>
    </citation>
    <scope>NUCLEOTIDE SEQUENCE [LARGE SCALE GENOMIC DNA]</scope>
    <source>
        <strain evidence="5 6">R148</strain>
    </source>
</reference>
<dbReference type="Proteomes" id="UP000315252">
    <property type="component" value="Unassembled WGS sequence"/>
</dbReference>
<dbReference type="InterPro" id="IPR028994">
    <property type="entry name" value="Integrin_alpha_N"/>
</dbReference>
<dbReference type="RefSeq" id="WP_142896825.1">
    <property type="nucleotide sequence ID" value="NZ_ML660055.1"/>
</dbReference>
<sequence length="1954" mass="191322">MTSSTVIDLSGLSATEGFMIQGDSAADLAGTSVSSAGDINGDGFDDVFIGALLGDDGGNGAGEGYVVFGKASGFGTIDLSNLAPADGFVIQGAETGDWAGQSVSSAGDVNGDGFDDVIIGAAGGANKGDFPGNAHVIFGKASGFGTIDLANLSATDGFTISGDAIGDRLGSAVSSAGDVNGDGFDDIIIGAQGGDDGGADAGEAYVIFGTADGVGDIDLSSLAPEDGFIIQGDAAGDAAGRSVSSAGDVNGDGFDDLIVGAVSGDDGGYNAGEAYVVFGKASGFGTIDLTGLAPADGFVIQGDVAGDLVGQSVSAAGDVNGDGFDDLIVGAYSGDDGGLGAGEAYVVFGKASGFGSVDLSSLVPADGFIIQGDAAGDSAGQSVSGAGDVNGDGYDDLIVGAAYGDDGDYNAGEAYVIFGKASGFGTIDLTNLAPADGFSIQGDEVFGRAGQSVSAAGDVNGDGYEDLFVGAPGSGSGGPSAGAGYVIFGGAFGGDGTSVNTTGTAGADILIGGLGDDSLTGGGGADVIRAGAGDDLLTISDTGFGRIDGGTGFDSLVLDGANLNLDLTQILPAEIDSIETIDLTGSGDNSLSLNQLNVFDITEERSSGTAVLRVTGNTGDSVSFDEIGWVNAGSITEGADTFDRYVLGNAEVRIEQGVTVDFPALIDLTGLPADQGFIIQGDAVGDFAGFDVSSAGDINGDGFDDVIVGALLGDDGDVSAGEGYVVFGKASGFGTIDLSNLTSTDGFIIQGADRGDWAGQSVSSAGDVNGDGFNDVIIGAAGGADKGDFPGNAHVIFGKASGFGTIDLANPLGADGFTIQGDAIGDFLGTRVSDAGDINGDGFDDIIVGARRGDDGGYNAGEAYVLFGKGSGFGTVDLSNLAPADGFIIQGASPNDNASYSLSKAGDINGDGFDDMIIGATASTGATVIFGKASGFGTIDLANVAPADGFAFQSSLTGDIVSTAGDVNGDGFDDLILADPRNDDGGVNAGSAYVVFGKASGLGSLDANNLTSADGFFIQGDTDGDSAGRKLATAGDINGDGFDDLIIGAPYGDDGGINAGEAYVIFGKASGFGTIDLSNLAPADGFIIQGDEAGDRAGSSVSTAGDINGDGYDDLIVGAPRGDDGGPSAGEAYVIFGGAFGGDGTSVNTTGTAGADILIGGLGDDSLTGGGGADVIRAGAGDDLLTVSDTGFGRIDGGTGFDSLVLDGANLDLDLTQILPAEINSIETIDLTGSGDNSLSLNQLNVFDITEERSGGTAVLRVTGNAGDSVSFDEIGWVNAGSITEGADTFDRYVLGNAEVRVEQGVTVDFPSLIDLTGLPAEQGFIIQGDANSDAAGRSVSNAGDVNGDGFDDVIVGAFLGNDGGVGAGEGYVVFGKASGFGTVDLSNLAPSDGFIIQGADRGDGAGQAVSSAGDMNGDGFDDIIIGAAGGANKGDFPGNAHVIFGKASGFGTIDLASPLGSDGFTIQGDAIGDFLGTSVSDAGDINGDGFDDIIVGARRGDDGGYNAGEAYVLFGKGSGFGTVDLSNFAPADGFIIQGAAPDDNFSISISKAGDLNGDGFDDMIVGATASTEAAVIYGKASGFGNIDLANLAPADGFLFQSSAAGRTVSTAGDVNGDGFDDLILSDGTTTAGGASVVFGKASGLENVDLTNLAPADGFSIQGDMPWDGAGGSVATAGDINGDGFDDLIIGAAYGDDGGDGAGEAYVVFGKSSGFGTIDLSNLAPADGFIIQGDEAGDRAGTSVSTAGDVNGDGYDDLILGAPRGDDGGPSAGEAYVIFGGAFGGDGTSVNTTGTAGADILIGGLGDDSLTGGGGADVIRAGAGDDLLTISDTGFGRIDGGNGLDTLVMDGANIDLDFTLIDSSSRVTGIEAIDLTGSGDNSTALGIQDLLQLSDETSDLLVFGDSGDAVTLSGDFLAVGSEVVDGTSYDVYASDSTEARLLAESDVTIILDTV</sequence>
<dbReference type="EMBL" id="VHSH01000004">
    <property type="protein sequence ID" value="TQV79645.1"/>
    <property type="molecule type" value="Genomic_DNA"/>
</dbReference>
<dbReference type="InterPro" id="IPR000413">
    <property type="entry name" value="Integrin_alpha"/>
</dbReference>
<dbReference type="InterPro" id="IPR013517">
    <property type="entry name" value="FG-GAP"/>
</dbReference>
<dbReference type="Pfam" id="PF01839">
    <property type="entry name" value="FG-GAP"/>
    <property type="match status" value="17"/>
</dbReference>
<dbReference type="InterPro" id="IPR013519">
    <property type="entry name" value="Int_alpha_beta-p"/>
</dbReference>
<organism evidence="5 6">
    <name type="scientific">Denitrobaculum tricleocarpae</name>
    <dbReference type="NCBI Taxonomy" id="2591009"/>
    <lineage>
        <taxon>Bacteria</taxon>
        <taxon>Pseudomonadati</taxon>
        <taxon>Pseudomonadota</taxon>
        <taxon>Alphaproteobacteria</taxon>
        <taxon>Rhodospirillales</taxon>
        <taxon>Rhodospirillaceae</taxon>
        <taxon>Denitrobaculum</taxon>
    </lineage>
</organism>
<dbReference type="OrthoDB" id="7366341at2"/>
<dbReference type="SMART" id="SM00191">
    <property type="entry name" value="Int_alpha"/>
    <property type="match status" value="21"/>
</dbReference>
<dbReference type="PROSITE" id="PS51470">
    <property type="entry name" value="FG_GAP"/>
    <property type="match status" value="15"/>
</dbReference>
<dbReference type="GO" id="GO:0008305">
    <property type="term" value="C:integrin complex"/>
    <property type="evidence" value="ECO:0007669"/>
    <property type="project" value="InterPro"/>
</dbReference>
<comment type="caution">
    <text evidence="5">The sequence shown here is derived from an EMBL/GenBank/DDBJ whole genome shotgun (WGS) entry which is preliminary data.</text>
</comment>
<dbReference type="Gene3D" id="2.150.10.10">
    <property type="entry name" value="Serralysin-like metalloprotease, C-terminal"/>
    <property type="match status" value="1"/>
</dbReference>
<gene>
    <name evidence="5" type="ORF">FKG95_13080</name>
</gene>
<keyword evidence="3" id="KW-0378">Hydrolase</keyword>
<proteinExistence type="predicted"/>
<keyword evidence="6" id="KW-1185">Reference proteome</keyword>
<name>A0A545TQZ8_9PROT</name>
<evidence type="ECO:0000256" key="1">
    <source>
        <dbReference type="ARBA" id="ARBA00022729"/>
    </source>
</evidence>
<evidence type="ECO:0000313" key="6">
    <source>
        <dbReference type="Proteomes" id="UP000315252"/>
    </source>
</evidence>
<evidence type="ECO:0000256" key="2">
    <source>
        <dbReference type="ARBA" id="ARBA00022737"/>
    </source>
</evidence>